<dbReference type="GO" id="GO:0006508">
    <property type="term" value="P:proteolysis"/>
    <property type="evidence" value="ECO:0007669"/>
    <property type="project" value="UniProtKB-KW"/>
</dbReference>
<name>K9VJ51_9CYAN</name>
<organism evidence="15 16">
    <name type="scientific">Phormidium nigroviride PCC 7112</name>
    <dbReference type="NCBI Taxonomy" id="179408"/>
    <lineage>
        <taxon>Bacteria</taxon>
        <taxon>Bacillati</taxon>
        <taxon>Cyanobacteriota</taxon>
        <taxon>Cyanophyceae</taxon>
        <taxon>Oscillatoriophycideae</taxon>
        <taxon>Oscillatoriales</taxon>
        <taxon>Oscillatoriaceae</taxon>
        <taxon>Phormidium</taxon>
    </lineage>
</organism>
<dbReference type="EMBL" id="CP003614">
    <property type="protein sequence ID" value="AFZ08113.1"/>
    <property type="molecule type" value="Genomic_DNA"/>
</dbReference>
<sequence>MASPHNQNSADSSVKESLEAGLAALKQKDYKSAIALLESVTQTAANGPSGIRAQMGLVAAYKATGNLKKAIALCSSLAKSPNSQVKTWADRALTELTPPPPPKPPANKPKSAETPPETGFVAFDAGTKSPKKSIGGDGLRPASLRPTSDQKTGFLPLEPTAAPGNAKSQHISPPPPPPTPPIRATSEGGHGGTAPTETAPDTEISGENSSGSPTDIPAVASPDTYQLTWRQAGRAKSPRPLKPLKLLEFRVEAVASAIALFFLARFVLQFLLTNTNSLLVQLYIFTRLPIFAPIQLFYRDPTPFVQMVFGLLLASSPWLIDALLKLFCGIETLRGSVLSKHSKEASRVLRSFCTKQNMPVPVLKLLPLNVPVAFSYGCLPRFARIAVSRGLLEQLTDDEIAAIFARELGHISHWDFAPMSLALLVIQIPYLIYWQVAHWQERLCDLMTIEFLRSAVKFVAAAISATSYGIYKLLRWPMLWLSRRRVYFSDRTAAEITGNPNGLTRALAKIAIGIAGNIEQQKQTSFFLESFDLLLPVGVGQAVSLGSAALHAPLEQILLWDVSNRERNWLTVNRAHPLLGERLKLLALYAQFWQLETELDLANAGVPEQPKKGKLSLFKSIIEFKDSKLFLQGAPFFGIPMSLAIVGVLWLIGGIFSRTSIWQLDWLWGDRSIIWGCLPIGFSIGTLMRINYFFPDITPQETASPSLPEILSNPESLPLDAEPVRLEGQLLGRSGMGNWLGQDLILQTATGLVRLHYVSRFGYIGSLWPFLFKETTRPSDLIGKSVVATGWLRRGATVAIDLESLRSQGGRVSDSGHPIWSAILAFAAAFWGAYIIIQGPR</sequence>
<dbReference type="HOGENOM" id="CLU_022479_0_0_3"/>
<dbReference type="STRING" id="179408.Osc7112_3769"/>
<keyword evidence="6" id="KW-0479">Metal-binding</keyword>
<keyword evidence="16" id="KW-1185">Reference proteome</keyword>
<dbReference type="eggNOG" id="COG0501">
    <property type="taxonomic scope" value="Bacteria"/>
</dbReference>
<evidence type="ECO:0000256" key="3">
    <source>
        <dbReference type="ARBA" id="ARBA00022475"/>
    </source>
</evidence>
<accession>K9VJ51</accession>
<keyword evidence="5 13" id="KW-0812">Transmembrane</keyword>
<feature type="transmembrane region" description="Helical" evidence="13">
    <location>
        <begin position="629"/>
        <end position="653"/>
    </location>
</feature>
<evidence type="ECO:0000256" key="13">
    <source>
        <dbReference type="SAM" id="Phobius"/>
    </source>
</evidence>
<evidence type="ECO:0000256" key="9">
    <source>
        <dbReference type="ARBA" id="ARBA00022989"/>
    </source>
</evidence>
<evidence type="ECO:0000313" key="15">
    <source>
        <dbReference type="EMBL" id="AFZ08113.1"/>
    </source>
</evidence>
<keyword evidence="8" id="KW-0862">Zinc</keyword>
<dbReference type="GO" id="GO:0005886">
    <property type="term" value="C:plasma membrane"/>
    <property type="evidence" value="ECO:0007669"/>
    <property type="project" value="UniProtKB-SubCell"/>
</dbReference>
<evidence type="ECO:0000256" key="11">
    <source>
        <dbReference type="ARBA" id="ARBA00023136"/>
    </source>
</evidence>
<feature type="region of interest" description="Disordered" evidence="12">
    <location>
        <begin position="94"/>
        <end position="220"/>
    </location>
</feature>
<protein>
    <submittedName>
        <fullName evidence="15">Peptidase M48 Ste24p</fullName>
    </submittedName>
</protein>
<evidence type="ECO:0000313" key="16">
    <source>
        <dbReference type="Proteomes" id="UP000010478"/>
    </source>
</evidence>
<feature type="transmembrane region" description="Helical" evidence="13">
    <location>
        <begin position="673"/>
        <end position="694"/>
    </location>
</feature>
<evidence type="ECO:0000256" key="4">
    <source>
        <dbReference type="ARBA" id="ARBA00022670"/>
    </source>
</evidence>
<evidence type="ECO:0000259" key="14">
    <source>
        <dbReference type="Pfam" id="PF01435"/>
    </source>
</evidence>
<reference evidence="15 16" key="1">
    <citation type="submission" date="2012-05" db="EMBL/GenBank/DDBJ databases">
        <title>Finished chromosome of genome of Oscillatoria sp. PCC 7112.</title>
        <authorList>
            <consortium name="US DOE Joint Genome Institute"/>
            <person name="Gugger M."/>
            <person name="Coursin T."/>
            <person name="Rippka R."/>
            <person name="Tandeau De Marsac N."/>
            <person name="Huntemann M."/>
            <person name="Wei C.-L."/>
            <person name="Han J."/>
            <person name="Detter J.C."/>
            <person name="Han C."/>
            <person name="Tapia R."/>
            <person name="Davenport K."/>
            <person name="Daligault H."/>
            <person name="Erkkila T."/>
            <person name="Gu W."/>
            <person name="Munk A.C.C."/>
            <person name="Teshima H."/>
            <person name="Xu Y."/>
            <person name="Chain P."/>
            <person name="Chen A."/>
            <person name="Krypides N."/>
            <person name="Mavromatis K."/>
            <person name="Markowitz V."/>
            <person name="Szeto E."/>
            <person name="Ivanova N."/>
            <person name="Mikhailova N."/>
            <person name="Ovchinnikova G."/>
            <person name="Pagani I."/>
            <person name="Pati A."/>
            <person name="Goodwin L."/>
            <person name="Peters L."/>
            <person name="Pitluck S."/>
            <person name="Woyke T."/>
            <person name="Kerfeld C."/>
        </authorList>
    </citation>
    <scope>NUCLEOTIDE SEQUENCE [LARGE SCALE GENOMIC DNA]</scope>
    <source>
        <strain evidence="15 16">PCC 7112</strain>
    </source>
</reference>
<dbReference type="InterPro" id="IPR001915">
    <property type="entry name" value="Peptidase_M48"/>
</dbReference>
<evidence type="ECO:0000256" key="7">
    <source>
        <dbReference type="ARBA" id="ARBA00022801"/>
    </source>
</evidence>
<dbReference type="Gene3D" id="1.25.40.10">
    <property type="entry name" value="Tetratricopeptide repeat domain"/>
    <property type="match status" value="1"/>
</dbReference>
<dbReference type="PANTHER" id="PTHR43221">
    <property type="entry name" value="PROTEASE HTPX"/>
    <property type="match status" value="1"/>
</dbReference>
<evidence type="ECO:0000256" key="2">
    <source>
        <dbReference type="ARBA" id="ARBA00004651"/>
    </source>
</evidence>
<dbReference type="KEGG" id="oni:Osc7112_3769"/>
<gene>
    <name evidence="15" type="ORF">Osc7112_3769</name>
</gene>
<comment type="subcellular location">
    <subcellularLocation>
        <location evidence="2">Cell membrane</location>
        <topology evidence="2">Multi-pass membrane protein</topology>
    </subcellularLocation>
</comment>
<feature type="transmembrane region" description="Helical" evidence="13">
    <location>
        <begin position="279"/>
        <end position="298"/>
    </location>
</feature>
<evidence type="ECO:0000256" key="5">
    <source>
        <dbReference type="ARBA" id="ARBA00022692"/>
    </source>
</evidence>
<dbReference type="Pfam" id="PF14559">
    <property type="entry name" value="TPR_19"/>
    <property type="match status" value="1"/>
</dbReference>
<evidence type="ECO:0000256" key="10">
    <source>
        <dbReference type="ARBA" id="ARBA00023049"/>
    </source>
</evidence>
<dbReference type="GO" id="GO:0004222">
    <property type="term" value="F:metalloendopeptidase activity"/>
    <property type="evidence" value="ECO:0007669"/>
    <property type="project" value="InterPro"/>
</dbReference>
<evidence type="ECO:0000256" key="6">
    <source>
        <dbReference type="ARBA" id="ARBA00022723"/>
    </source>
</evidence>
<dbReference type="InterPro" id="IPR011990">
    <property type="entry name" value="TPR-like_helical_dom_sf"/>
</dbReference>
<evidence type="ECO:0000256" key="1">
    <source>
        <dbReference type="ARBA" id="ARBA00001947"/>
    </source>
</evidence>
<comment type="cofactor">
    <cofactor evidence="1">
        <name>Zn(2+)</name>
        <dbReference type="ChEBI" id="CHEBI:29105"/>
    </cofactor>
</comment>
<evidence type="ECO:0000256" key="12">
    <source>
        <dbReference type="SAM" id="MobiDB-lite"/>
    </source>
</evidence>
<keyword evidence="9 13" id="KW-1133">Transmembrane helix</keyword>
<keyword evidence="3" id="KW-1003">Cell membrane</keyword>
<feature type="transmembrane region" description="Helical" evidence="13">
    <location>
        <begin position="819"/>
        <end position="837"/>
    </location>
</feature>
<keyword evidence="11 13" id="KW-0472">Membrane</keyword>
<feature type="transmembrane region" description="Helical" evidence="13">
    <location>
        <begin position="304"/>
        <end position="324"/>
    </location>
</feature>
<proteinExistence type="predicted"/>
<feature type="compositionally biased region" description="Pro residues" evidence="12">
    <location>
        <begin position="97"/>
        <end position="107"/>
    </location>
</feature>
<dbReference type="Pfam" id="PF01435">
    <property type="entry name" value="Peptidase_M48"/>
    <property type="match status" value="1"/>
</dbReference>
<dbReference type="AlphaFoldDB" id="K9VJ51"/>
<dbReference type="Proteomes" id="UP000010478">
    <property type="component" value="Chromosome"/>
</dbReference>
<feature type="compositionally biased region" description="Pro residues" evidence="12">
    <location>
        <begin position="172"/>
        <end position="181"/>
    </location>
</feature>
<dbReference type="PANTHER" id="PTHR43221:SF1">
    <property type="entry name" value="PROTEASE HTPX"/>
    <property type="match status" value="1"/>
</dbReference>
<dbReference type="GO" id="GO:0046872">
    <property type="term" value="F:metal ion binding"/>
    <property type="evidence" value="ECO:0007669"/>
    <property type="project" value="UniProtKB-KW"/>
</dbReference>
<dbReference type="Gene3D" id="3.30.2010.10">
    <property type="entry name" value="Metalloproteases ('zincins'), catalytic domain"/>
    <property type="match status" value="1"/>
</dbReference>
<keyword evidence="10" id="KW-0482">Metalloprotease</keyword>
<keyword evidence="4" id="KW-0645">Protease</keyword>
<dbReference type="InterPro" id="IPR050083">
    <property type="entry name" value="HtpX_protease"/>
</dbReference>
<feature type="domain" description="Peptidase M48" evidence="14">
    <location>
        <begin position="369"/>
        <end position="586"/>
    </location>
</feature>
<evidence type="ECO:0000256" key="8">
    <source>
        <dbReference type="ARBA" id="ARBA00022833"/>
    </source>
</evidence>
<feature type="transmembrane region" description="Helical" evidence="13">
    <location>
        <begin position="253"/>
        <end position="272"/>
    </location>
</feature>
<keyword evidence="7" id="KW-0378">Hydrolase</keyword>